<name>A0A9D2B3A5_9FIRM</name>
<evidence type="ECO:0000256" key="5">
    <source>
        <dbReference type="ARBA" id="ARBA00023136"/>
    </source>
</evidence>
<feature type="transmembrane region" description="Helical" evidence="6">
    <location>
        <begin position="285"/>
        <end position="309"/>
    </location>
</feature>
<reference evidence="8" key="2">
    <citation type="submission" date="2021-04" db="EMBL/GenBank/DDBJ databases">
        <authorList>
            <person name="Gilroy R."/>
        </authorList>
    </citation>
    <scope>NUCLEOTIDE SEQUENCE</scope>
    <source>
        <strain evidence="8">ChiSjej1B19-8411</strain>
    </source>
</reference>
<evidence type="ECO:0000259" key="7">
    <source>
        <dbReference type="Pfam" id="PF12698"/>
    </source>
</evidence>
<reference evidence="8" key="1">
    <citation type="journal article" date="2021" name="PeerJ">
        <title>Extensive microbial diversity within the chicken gut microbiome revealed by metagenomics and culture.</title>
        <authorList>
            <person name="Gilroy R."/>
            <person name="Ravi A."/>
            <person name="Getino M."/>
            <person name="Pursley I."/>
            <person name="Horton D.L."/>
            <person name="Alikhan N.F."/>
            <person name="Baker D."/>
            <person name="Gharbi K."/>
            <person name="Hall N."/>
            <person name="Watson M."/>
            <person name="Adriaenssens E.M."/>
            <person name="Foster-Nyarko E."/>
            <person name="Jarju S."/>
            <person name="Secka A."/>
            <person name="Antonio M."/>
            <person name="Oren A."/>
            <person name="Chaudhuri R.R."/>
            <person name="La Ragione R."/>
            <person name="Hildebrand F."/>
            <person name="Pallen M.J."/>
        </authorList>
    </citation>
    <scope>NUCLEOTIDE SEQUENCE</scope>
    <source>
        <strain evidence="8">ChiSjej1B19-8411</strain>
    </source>
</reference>
<feature type="domain" description="ABC-2 type transporter transmembrane" evidence="7">
    <location>
        <begin position="19"/>
        <end position="392"/>
    </location>
</feature>
<sequence>MKQFLIVLKFEMNNYFKNKSFVLTTVLLMLLSVLLIAVPPFIPGLLGGNDGAGTASARESGADEEELEDLQSLGLVNMAWNEDEAEALQTKMPAEWKTYASPEDLEAAVTREEVEAGFVLTGEDSAEYVVLNNSVMDSLETQFSQTAVQVQREKLLTEKGFSPEEIKTLDNTSISMDTVILGKDSAANYLYTYILVFVLYFIILIYGQMIAVSVTTEKSNRAIEILVTSVNSNSLIYGKVIAGALSGVIQVGLILGAACGTYAVFRGAWGNILDPLLHIPVNVLAAYSIFSLLGYLLYSLIYGALGALVSKTEDISKSSSAVTMIYVVAFFIAIFGMNNSDSLLMKITSFIPFTAHNSMFIRIAMGSVQWWEIMVSLVILILSCIGMGWLAAKLFRFGTLRYGNPIKLRNALKVMRHQK</sequence>
<dbReference type="Proteomes" id="UP000886817">
    <property type="component" value="Unassembled WGS sequence"/>
</dbReference>
<evidence type="ECO:0000256" key="2">
    <source>
        <dbReference type="ARBA" id="ARBA00022475"/>
    </source>
</evidence>
<accession>A0A9D2B3A5</accession>
<dbReference type="EMBL" id="DXEX01000163">
    <property type="protein sequence ID" value="HIX59560.1"/>
    <property type="molecule type" value="Genomic_DNA"/>
</dbReference>
<keyword evidence="4 6" id="KW-1133">Transmembrane helix</keyword>
<feature type="transmembrane region" description="Helical" evidence="6">
    <location>
        <begin position="373"/>
        <end position="392"/>
    </location>
</feature>
<protein>
    <submittedName>
        <fullName evidence="8">ABC transporter permease</fullName>
    </submittedName>
</protein>
<evidence type="ECO:0000256" key="1">
    <source>
        <dbReference type="ARBA" id="ARBA00004651"/>
    </source>
</evidence>
<evidence type="ECO:0000256" key="4">
    <source>
        <dbReference type="ARBA" id="ARBA00022989"/>
    </source>
</evidence>
<evidence type="ECO:0000256" key="6">
    <source>
        <dbReference type="SAM" id="Phobius"/>
    </source>
</evidence>
<dbReference type="GO" id="GO:0140359">
    <property type="term" value="F:ABC-type transporter activity"/>
    <property type="evidence" value="ECO:0007669"/>
    <property type="project" value="InterPro"/>
</dbReference>
<comment type="subcellular location">
    <subcellularLocation>
        <location evidence="1">Cell membrane</location>
        <topology evidence="1">Multi-pass membrane protein</topology>
    </subcellularLocation>
</comment>
<dbReference type="AlphaFoldDB" id="A0A9D2B3A5"/>
<dbReference type="PANTHER" id="PTHR30294:SF29">
    <property type="entry name" value="MULTIDRUG ABC TRANSPORTER PERMEASE YBHS-RELATED"/>
    <property type="match status" value="1"/>
</dbReference>
<comment type="caution">
    <text evidence="8">The sequence shown here is derived from an EMBL/GenBank/DDBJ whole genome shotgun (WGS) entry which is preliminary data.</text>
</comment>
<keyword evidence="5 6" id="KW-0472">Membrane</keyword>
<feature type="transmembrane region" description="Helical" evidence="6">
    <location>
        <begin position="190"/>
        <end position="215"/>
    </location>
</feature>
<feature type="transmembrane region" description="Helical" evidence="6">
    <location>
        <begin position="321"/>
        <end position="337"/>
    </location>
</feature>
<feature type="transmembrane region" description="Helical" evidence="6">
    <location>
        <begin position="236"/>
        <end position="265"/>
    </location>
</feature>
<organism evidence="8 9">
    <name type="scientific">Candidatus Blautia gallistercoris</name>
    <dbReference type="NCBI Taxonomy" id="2838490"/>
    <lineage>
        <taxon>Bacteria</taxon>
        <taxon>Bacillati</taxon>
        <taxon>Bacillota</taxon>
        <taxon>Clostridia</taxon>
        <taxon>Lachnospirales</taxon>
        <taxon>Lachnospiraceae</taxon>
        <taxon>Blautia</taxon>
    </lineage>
</organism>
<keyword evidence="2" id="KW-1003">Cell membrane</keyword>
<dbReference type="InterPro" id="IPR013525">
    <property type="entry name" value="ABC2_TM"/>
</dbReference>
<evidence type="ECO:0000313" key="8">
    <source>
        <dbReference type="EMBL" id="HIX59560.1"/>
    </source>
</evidence>
<dbReference type="InterPro" id="IPR051449">
    <property type="entry name" value="ABC-2_transporter_component"/>
</dbReference>
<proteinExistence type="predicted"/>
<gene>
    <name evidence="8" type="ORF">IAA45_07595</name>
</gene>
<dbReference type="PANTHER" id="PTHR30294">
    <property type="entry name" value="MEMBRANE COMPONENT OF ABC TRANSPORTER YHHJ-RELATED"/>
    <property type="match status" value="1"/>
</dbReference>
<dbReference type="GO" id="GO:0005886">
    <property type="term" value="C:plasma membrane"/>
    <property type="evidence" value="ECO:0007669"/>
    <property type="project" value="UniProtKB-SubCell"/>
</dbReference>
<dbReference type="Pfam" id="PF12698">
    <property type="entry name" value="ABC2_membrane_3"/>
    <property type="match status" value="1"/>
</dbReference>
<evidence type="ECO:0000313" key="9">
    <source>
        <dbReference type="Proteomes" id="UP000886817"/>
    </source>
</evidence>
<feature type="transmembrane region" description="Helical" evidence="6">
    <location>
        <begin position="21"/>
        <end position="42"/>
    </location>
</feature>
<evidence type="ECO:0000256" key="3">
    <source>
        <dbReference type="ARBA" id="ARBA00022692"/>
    </source>
</evidence>
<keyword evidence="3 6" id="KW-0812">Transmembrane</keyword>